<dbReference type="CDD" id="cd00830">
    <property type="entry name" value="KAS_III"/>
    <property type="match status" value="1"/>
</dbReference>
<dbReference type="EMBL" id="JAVRHT010000001">
    <property type="protein sequence ID" value="MDT0630131.1"/>
    <property type="molecule type" value="Genomic_DNA"/>
</dbReference>
<evidence type="ECO:0000313" key="6">
    <source>
        <dbReference type="Proteomes" id="UP001267426"/>
    </source>
</evidence>
<feature type="domain" description="Beta-ketoacyl-[acyl-carrier-protein] synthase III N-terminal" evidence="4">
    <location>
        <begin position="108"/>
        <end position="191"/>
    </location>
</feature>
<dbReference type="PANTHER" id="PTHR34069">
    <property type="entry name" value="3-OXOACYL-[ACYL-CARRIER-PROTEIN] SYNTHASE 3"/>
    <property type="match status" value="1"/>
</dbReference>
<evidence type="ECO:0000259" key="3">
    <source>
        <dbReference type="Pfam" id="PF08541"/>
    </source>
</evidence>
<protein>
    <submittedName>
        <fullName evidence="5">Ketoacyl-ACP synthase III</fullName>
    </submittedName>
</protein>
<proteinExistence type="predicted"/>
<accession>A0ABU3BLG8</accession>
<dbReference type="RefSeq" id="WP_311661056.1">
    <property type="nucleotide sequence ID" value="NZ_JAVRHT010000001.1"/>
</dbReference>
<evidence type="ECO:0000259" key="4">
    <source>
        <dbReference type="Pfam" id="PF08545"/>
    </source>
</evidence>
<dbReference type="InterPro" id="IPR013751">
    <property type="entry name" value="ACP_syn_III_N"/>
</dbReference>
<dbReference type="Proteomes" id="UP001267426">
    <property type="component" value="Unassembled WGS sequence"/>
</dbReference>
<keyword evidence="1" id="KW-0808">Transferase</keyword>
<sequence>MRRAQILGTGLYAPERVVPNSHFDEMYGEDVSSFLVERRNIRERRYAAEGETTSDLVVGAAREALAASGTHAEDLDLIVVSTDTPDYLSPSTAAVVQHKLGATGAGSFDLNTACAGFVTALDVANKYVVADDPERPQYRRVLVAGAYLMSRFIDYRHKNTATLFADGAGAVVLGPTEGRGGVLASELETRGEFAEHMGIYVGGAAAPATAERVAAQEHLLQFREKFPREFNRESWSAVARRLTERVGVDVADVDHWVFTQINVESIRETMALLEQPMDKAVLVMDRYGYTGSACVPMALADADREGRFRDGDLVVLIASGGGAAIAGLALRWGAGEPPARTQERV</sequence>
<organism evidence="5 6">
    <name type="scientific">Rubrivirga litoralis</name>
    <dbReference type="NCBI Taxonomy" id="3075598"/>
    <lineage>
        <taxon>Bacteria</taxon>
        <taxon>Pseudomonadati</taxon>
        <taxon>Rhodothermota</taxon>
        <taxon>Rhodothermia</taxon>
        <taxon>Rhodothermales</taxon>
        <taxon>Rubricoccaceae</taxon>
        <taxon>Rubrivirga</taxon>
    </lineage>
</organism>
<evidence type="ECO:0000256" key="1">
    <source>
        <dbReference type="ARBA" id="ARBA00022679"/>
    </source>
</evidence>
<gene>
    <name evidence="5" type="ORF">RM540_00080</name>
</gene>
<dbReference type="Pfam" id="PF08541">
    <property type="entry name" value="ACP_syn_III_C"/>
    <property type="match status" value="1"/>
</dbReference>
<evidence type="ECO:0000256" key="2">
    <source>
        <dbReference type="ARBA" id="ARBA00023315"/>
    </source>
</evidence>
<reference evidence="5 6" key="1">
    <citation type="submission" date="2023-09" db="EMBL/GenBank/DDBJ databases">
        <authorList>
            <person name="Rey-Velasco X."/>
        </authorList>
    </citation>
    <scope>NUCLEOTIDE SEQUENCE [LARGE SCALE GENOMIC DNA]</scope>
    <source>
        <strain evidence="5 6">F394</strain>
    </source>
</reference>
<name>A0ABU3BLG8_9BACT</name>
<dbReference type="Gene3D" id="3.40.47.10">
    <property type="match status" value="1"/>
</dbReference>
<dbReference type="SUPFAM" id="SSF53901">
    <property type="entry name" value="Thiolase-like"/>
    <property type="match status" value="1"/>
</dbReference>
<feature type="domain" description="Beta-ketoacyl-[acyl-carrier-protein] synthase III C-terminal" evidence="3">
    <location>
        <begin position="244"/>
        <end position="332"/>
    </location>
</feature>
<keyword evidence="2" id="KW-0012">Acyltransferase</keyword>
<keyword evidence="6" id="KW-1185">Reference proteome</keyword>
<comment type="caution">
    <text evidence="5">The sequence shown here is derived from an EMBL/GenBank/DDBJ whole genome shotgun (WGS) entry which is preliminary data.</text>
</comment>
<dbReference type="Pfam" id="PF08545">
    <property type="entry name" value="ACP_syn_III"/>
    <property type="match status" value="1"/>
</dbReference>
<dbReference type="PANTHER" id="PTHR34069:SF2">
    <property type="entry name" value="BETA-KETOACYL-[ACYL-CARRIER-PROTEIN] SYNTHASE III"/>
    <property type="match status" value="1"/>
</dbReference>
<dbReference type="InterPro" id="IPR013747">
    <property type="entry name" value="ACP_syn_III_C"/>
</dbReference>
<dbReference type="InterPro" id="IPR016039">
    <property type="entry name" value="Thiolase-like"/>
</dbReference>
<evidence type="ECO:0000313" key="5">
    <source>
        <dbReference type="EMBL" id="MDT0630131.1"/>
    </source>
</evidence>